<feature type="transmembrane region" description="Helical" evidence="1">
    <location>
        <begin position="72"/>
        <end position="95"/>
    </location>
</feature>
<accession>A0A221T2X9</accession>
<name>A0A221T2X9_9DEIO</name>
<protein>
    <submittedName>
        <fullName evidence="2">Uncharacterized protein</fullName>
    </submittedName>
</protein>
<keyword evidence="1" id="KW-0812">Transmembrane</keyword>
<evidence type="ECO:0000313" key="2">
    <source>
        <dbReference type="EMBL" id="ASN83252.1"/>
    </source>
</evidence>
<evidence type="ECO:0000256" key="1">
    <source>
        <dbReference type="SAM" id="Phobius"/>
    </source>
</evidence>
<dbReference type="Proteomes" id="UP000259030">
    <property type="component" value="Plasmid pDFI3"/>
</dbReference>
<evidence type="ECO:0000313" key="3">
    <source>
        <dbReference type="Proteomes" id="UP000259030"/>
    </source>
</evidence>
<keyword evidence="3" id="KW-1185">Reference proteome</keyword>
<proteinExistence type="predicted"/>
<geneLocation type="plasmid" evidence="3">
    <name>pdfi3</name>
</geneLocation>
<keyword evidence="1" id="KW-0472">Membrane</keyword>
<organism evidence="2 3">
    <name type="scientific">Deinococcus ficus</name>
    <dbReference type="NCBI Taxonomy" id="317577"/>
    <lineage>
        <taxon>Bacteria</taxon>
        <taxon>Thermotogati</taxon>
        <taxon>Deinococcota</taxon>
        <taxon>Deinococci</taxon>
        <taxon>Deinococcales</taxon>
        <taxon>Deinococcaceae</taxon>
        <taxon>Deinococcus</taxon>
    </lineage>
</organism>
<dbReference type="EMBL" id="CP021084">
    <property type="protein sequence ID" value="ASN83252.1"/>
    <property type="molecule type" value="Genomic_DNA"/>
</dbReference>
<gene>
    <name evidence="2" type="ORF">DFI_18820</name>
</gene>
<dbReference type="KEGG" id="dfc:DFI_18820"/>
<dbReference type="AlphaFoldDB" id="A0A221T2X9"/>
<sequence>MTVTSSLFREAPAGTAAHAVELLRAMPRMNFQNPSSIEEVQQWNAARKAHIASVPASDMHLHLLALTPQQDVLGINLSGLSMGMGGFVSGVLVGFVVLHHFGFALLAGLLLGLVLGALFHTMYKAQRSRAVNLLEAMAAGDRSGGEVQTE</sequence>
<feature type="transmembrane region" description="Helical" evidence="1">
    <location>
        <begin position="101"/>
        <end position="119"/>
    </location>
</feature>
<keyword evidence="2" id="KW-0614">Plasmid</keyword>
<reference evidence="2 3" key="1">
    <citation type="submission" date="2017-05" db="EMBL/GenBank/DDBJ databases">
        <title>The complete genome sequence of Deinococcus ficus isolated from the rhizosphere of the Ficus religiosa L. in Taiwan.</title>
        <authorList>
            <person name="Wu K.-M."/>
            <person name="Liao T.-L."/>
            <person name="Liu Y.-M."/>
            <person name="Young C.-C."/>
            <person name="Tsai S.-F."/>
        </authorList>
    </citation>
    <scope>NUCLEOTIDE SEQUENCE [LARGE SCALE GENOMIC DNA]</scope>
    <source>
        <strain evidence="2 3">CC-FR2-10</strain>
        <plasmid evidence="3">pdfi3</plasmid>
    </source>
</reference>
<keyword evidence="1" id="KW-1133">Transmembrane helix</keyword>